<name>A0ACC2VMH0_9TREE</name>
<evidence type="ECO:0000313" key="1">
    <source>
        <dbReference type="EMBL" id="KAJ9100339.1"/>
    </source>
</evidence>
<comment type="caution">
    <text evidence="1">The sequence shown here is derived from an EMBL/GenBank/DDBJ whole genome shotgun (WGS) entry which is preliminary data.</text>
</comment>
<evidence type="ECO:0000313" key="2">
    <source>
        <dbReference type="Proteomes" id="UP001230649"/>
    </source>
</evidence>
<protein>
    <submittedName>
        <fullName evidence="1">Uncharacterized protein</fullName>
    </submittedName>
</protein>
<accession>A0ACC2VMH0</accession>
<dbReference type="Proteomes" id="UP001230649">
    <property type="component" value="Unassembled WGS sequence"/>
</dbReference>
<organism evidence="1 2">
    <name type="scientific">Naganishia adeliensis</name>
    <dbReference type="NCBI Taxonomy" id="92952"/>
    <lineage>
        <taxon>Eukaryota</taxon>
        <taxon>Fungi</taxon>
        <taxon>Dikarya</taxon>
        <taxon>Basidiomycota</taxon>
        <taxon>Agaricomycotina</taxon>
        <taxon>Tremellomycetes</taxon>
        <taxon>Filobasidiales</taxon>
        <taxon>Filobasidiaceae</taxon>
        <taxon>Naganishia</taxon>
    </lineage>
</organism>
<sequence>MGIPKSHHVNLHDPLVGLGLPLPVSEVSPERGFKVLSRPASYKTSPVIPQRTMDDVSPLTTSTQFPEDDTPASSRTNSGSSTPQRFMTPVGGVSNLSSMRPLTHTRGRERQSESPSTTTEQLSGTTGGTESEVDTDSTGLVKKHSFRDLLIGNLTGHPHQQHEHTHGQTDVPLRTTGVPVRRSLDYPPATRGVQHRPALGRVIRAQSELRYSGAGRHAEAVDELEEESRRDADQVRETADLQFARDDSGRKMINQYVILREIGRGQHGQVRLGQDISTPEHSRAGSSVALPPSKASGSGSRGMTGDVKEGMGQGSFWAIKIVDRQPKRRLPAVRKGGRAGAGEGSPHPSSLANAKLKREIAILKKCRHPNVVRLREVIDSPASKKIFMVLEYCEGGEVKWRSEDGRPLLTVDQARCIFRDVICGLEYLHRQGIIHRDIKPANLLYAADGTVKISDFGVSHYSHILRAQNQDGEDEDEDEYVDDHDLAKTAGSPAFFAPELCLNGESLLTGGSSTTPGKEVSGFAWNVQPPSNMGSVASRLSAASVASSSNNGTIRPTSPASLKKRPPITKAIDIWALGVTLYCFLFAKVPFDSPSEFQLFQVIPNEDFQIPETMGADQMPTGGRKGYLRGPHGQVTQEACDVIDLLDRLLEKDPLKRIVLEDVKKHPFVLHGLRNPAEFLAKPEEGSYVNVTEADVAAAVTNSNSFRTRLKRGVLNFGHKMMGGMLGSSKNGRSRSQSVVQTVDKRMSGDTLLGLSSSNSQASPAPGLSRRPSGSIPTRRIASGGSDQSSLSQSPRPVQARRMSLFGQTLANPRPTGRSISPLPLAERREGSLAASWNRPYLAPDDDALGRSVSDRSTASSNGPQRRAPPARRQSTHLAPPTILGERLEGRGLNGSAPIEALAPTTLEQMIQNSIVDANGERVMRNILRRQDSNEDRTGRQRGLSNASSANSSGLGTRIGRIFGRGHAHRGTSIASSVMSTSHLSTDELRGHYMPSSDMSEVESLPEHHTPDMYEPSKLPEPSLGNAAVRSQASRETFSSIGATSSVMMGSSVPHSNGFRRSQLPPLEISTFDAREAIGISPEPATAVEQDPSLGTKNTTSGSPLPEPRPTMIADESASFFSPTGEPAPHLTEVADWDGQLSDDDDEDYGQELTQKHAFDRQLRGIGDLNTGVWKLDSNGWKGSSLGLGTDHEVTPVSSTKQGLCLELSHPTPRYQSETVTPIASLRNSMDQRGQQSPRTADDPPKTPDLGQPHDASSPASPSYPTYPESRRTSFSQPRGSPLRTRSPFAHLNPGATGRRTSVDRLGTSPMRASGLADHFERDGRGGTVSEDSNEDDEDEGLAFDLSKRGRRASKPLTPADSKLRLPQV</sequence>
<gene>
    <name evidence="1" type="ORF">QFC20_005472</name>
</gene>
<reference evidence="1" key="1">
    <citation type="submission" date="2023-04" db="EMBL/GenBank/DDBJ databases">
        <title>Draft Genome sequencing of Naganishia species isolated from polar environments using Oxford Nanopore Technology.</title>
        <authorList>
            <person name="Leo P."/>
            <person name="Venkateswaran K."/>
        </authorList>
    </citation>
    <scope>NUCLEOTIDE SEQUENCE</scope>
    <source>
        <strain evidence="1">MNA-CCFEE 5262</strain>
    </source>
</reference>
<dbReference type="EMBL" id="JASBWS010000076">
    <property type="protein sequence ID" value="KAJ9100339.1"/>
    <property type="molecule type" value="Genomic_DNA"/>
</dbReference>
<keyword evidence="2" id="KW-1185">Reference proteome</keyword>
<proteinExistence type="predicted"/>